<dbReference type="AlphaFoldDB" id="A0AAJ0CCC3"/>
<dbReference type="InterPro" id="IPR051678">
    <property type="entry name" value="AGP_Transferase"/>
</dbReference>
<comment type="caution">
    <text evidence="3">The sequence shown here is derived from an EMBL/GenBank/DDBJ whole genome shotgun (WGS) entry which is preliminary data.</text>
</comment>
<dbReference type="Proteomes" id="UP001251528">
    <property type="component" value="Unassembled WGS sequence"/>
</dbReference>
<evidence type="ECO:0000259" key="2">
    <source>
        <dbReference type="Pfam" id="PF01636"/>
    </source>
</evidence>
<evidence type="ECO:0000313" key="3">
    <source>
        <dbReference type="EMBL" id="KAK2590480.1"/>
    </source>
</evidence>
<dbReference type="InterPro" id="IPR002575">
    <property type="entry name" value="Aminoglycoside_PTrfase"/>
</dbReference>
<gene>
    <name evidence="3" type="ORF">QQS21_011840</name>
</gene>
<dbReference type="EMBL" id="JASWJB010000433">
    <property type="protein sequence ID" value="KAK2590480.1"/>
    <property type="molecule type" value="Genomic_DNA"/>
</dbReference>
<organism evidence="3 4">
    <name type="scientific">Conoideocrella luteorostrata</name>
    <dbReference type="NCBI Taxonomy" id="1105319"/>
    <lineage>
        <taxon>Eukaryota</taxon>
        <taxon>Fungi</taxon>
        <taxon>Dikarya</taxon>
        <taxon>Ascomycota</taxon>
        <taxon>Pezizomycotina</taxon>
        <taxon>Sordariomycetes</taxon>
        <taxon>Hypocreomycetidae</taxon>
        <taxon>Hypocreales</taxon>
        <taxon>Clavicipitaceae</taxon>
        <taxon>Conoideocrella</taxon>
    </lineage>
</organism>
<proteinExistence type="predicted"/>
<dbReference type="Gene3D" id="3.90.1200.10">
    <property type="match status" value="1"/>
</dbReference>
<name>A0AAJ0CCC3_9HYPO</name>
<feature type="region of interest" description="Disordered" evidence="1">
    <location>
        <begin position="389"/>
        <end position="409"/>
    </location>
</feature>
<accession>A0AAJ0CCC3</accession>
<evidence type="ECO:0000313" key="4">
    <source>
        <dbReference type="Proteomes" id="UP001251528"/>
    </source>
</evidence>
<dbReference type="InterPro" id="IPR011009">
    <property type="entry name" value="Kinase-like_dom_sf"/>
</dbReference>
<sequence>MPLKRRYLRMRQDDLAWEKGDKEAETWERSLLKAQVYRDVGSFINQHRPGDPLELHSPIRGGYNIFFRLEYKDGSSAALRIPCKGIVKCPDEKIRYEVATMRYIAENTTIPVAKVYHHGTAAENPTGLGPFIIMDYTEHERTMSEALNDPIINSSESHVLDPNVSTEKLELLYRQMANIILQLSTLTFDRIGSLVQDSDDVGFHVSGRPLTMNMNSILEFTEAPPSLLPNQQYSTATEWYSALADMHLTQLVFQHNDAVEDEEDARDKYVARQLFRRLAAEGRLVSEFDTKEDGRQSGKEEEGSFRIFSEDLRPSNVLIDKDLRVVGVIDWEFAYIAPSQFSFDPPWWLLLKAPDEWSDGGYVSWMETYEPRLKTFLRLLDEEEEKKVQADSGRSISGKQEEKVQVDSGRRISGRQQGVRLSQQMRKRWESRAWMINYAARSSWAFDFIYWKFLDAEFFGHNEKGDHHERLGMLTTAEAEAMEQFVRMKMEERNKRALVEWNDESAAARLAKFIV</sequence>
<keyword evidence="4" id="KW-1185">Reference proteome</keyword>
<reference evidence="3" key="1">
    <citation type="submission" date="2023-06" db="EMBL/GenBank/DDBJ databases">
        <title>Conoideocrella luteorostrata (Hypocreales: Clavicipitaceae), a potential biocontrol fungus for elongate hemlock scale in United States Christmas tree production areas.</title>
        <authorList>
            <person name="Barrett H."/>
            <person name="Lovett B."/>
            <person name="Macias A.M."/>
            <person name="Stajich J.E."/>
            <person name="Kasson M.T."/>
        </authorList>
    </citation>
    <scope>NUCLEOTIDE SEQUENCE</scope>
    <source>
        <strain evidence="3">ARSEF 14590</strain>
    </source>
</reference>
<feature type="compositionally biased region" description="Basic and acidic residues" evidence="1">
    <location>
        <begin position="399"/>
        <end position="409"/>
    </location>
</feature>
<protein>
    <recommendedName>
        <fullName evidence="2">Aminoglycoside phosphotransferase domain-containing protein</fullName>
    </recommendedName>
</protein>
<evidence type="ECO:0000256" key="1">
    <source>
        <dbReference type="SAM" id="MobiDB-lite"/>
    </source>
</evidence>
<feature type="domain" description="Aminoglycoside phosphotransferase" evidence="2">
    <location>
        <begin position="226"/>
        <end position="340"/>
    </location>
</feature>
<dbReference type="Pfam" id="PF01636">
    <property type="entry name" value="APH"/>
    <property type="match status" value="1"/>
</dbReference>
<dbReference type="SUPFAM" id="SSF56112">
    <property type="entry name" value="Protein kinase-like (PK-like)"/>
    <property type="match status" value="1"/>
</dbReference>
<dbReference type="PANTHER" id="PTHR21310">
    <property type="entry name" value="AMINOGLYCOSIDE PHOSPHOTRANSFERASE-RELATED-RELATED"/>
    <property type="match status" value="1"/>
</dbReference>
<dbReference type="PANTHER" id="PTHR21310:SF37">
    <property type="entry name" value="AMINOGLYCOSIDE PHOSPHOTRANSFERASE DOMAIN-CONTAINING PROTEIN"/>
    <property type="match status" value="1"/>
</dbReference>